<evidence type="ECO:0000256" key="1">
    <source>
        <dbReference type="SAM" id="Phobius"/>
    </source>
</evidence>
<feature type="transmembrane region" description="Helical" evidence="1">
    <location>
        <begin position="77"/>
        <end position="97"/>
    </location>
</feature>
<organism evidence="2 3">
    <name type="scientific">Alosa alosa</name>
    <name type="common">allis shad</name>
    <dbReference type="NCBI Taxonomy" id="278164"/>
    <lineage>
        <taxon>Eukaryota</taxon>
        <taxon>Metazoa</taxon>
        <taxon>Chordata</taxon>
        <taxon>Craniata</taxon>
        <taxon>Vertebrata</taxon>
        <taxon>Euteleostomi</taxon>
        <taxon>Actinopterygii</taxon>
        <taxon>Neopterygii</taxon>
        <taxon>Teleostei</taxon>
        <taxon>Clupei</taxon>
        <taxon>Clupeiformes</taxon>
        <taxon>Clupeoidei</taxon>
        <taxon>Clupeidae</taxon>
        <taxon>Alosa</taxon>
    </lineage>
</organism>
<name>A0AAV6GCH7_9TELE</name>
<evidence type="ECO:0000313" key="2">
    <source>
        <dbReference type="EMBL" id="KAG5272758.1"/>
    </source>
</evidence>
<keyword evidence="1" id="KW-0812">Transmembrane</keyword>
<sequence>MTTLPGFLARLPTHHMPLDNSFPLDNSNAGLFELSVTKLGLMHYHNGYIIIPPLVTFTSGGFKHHVLFSTPDYHMHLSYAFVMYTDLTVLYLTLDRWVTPWSRGSARGFFLYASPILGSFSSPLLPMGLLFFSSFFFL</sequence>
<keyword evidence="1" id="KW-1133">Transmembrane helix</keyword>
<accession>A0AAV6GCH7</accession>
<comment type="caution">
    <text evidence="2">The sequence shown here is derived from an EMBL/GenBank/DDBJ whole genome shotgun (WGS) entry which is preliminary data.</text>
</comment>
<feature type="transmembrane region" description="Helical" evidence="1">
    <location>
        <begin position="109"/>
        <end position="137"/>
    </location>
</feature>
<evidence type="ECO:0000313" key="3">
    <source>
        <dbReference type="Proteomes" id="UP000823561"/>
    </source>
</evidence>
<gene>
    <name evidence="2" type="ORF">AALO_G00168980</name>
</gene>
<proteinExistence type="predicted"/>
<reference evidence="2" key="1">
    <citation type="submission" date="2020-10" db="EMBL/GenBank/DDBJ databases">
        <title>Chromosome-scale genome assembly of the Allis shad, Alosa alosa.</title>
        <authorList>
            <person name="Margot Z."/>
            <person name="Christophe K."/>
            <person name="Cabau C."/>
            <person name="Louis A."/>
            <person name="Berthelot C."/>
            <person name="Parey E."/>
            <person name="Roest Crollius H."/>
            <person name="Montfort J."/>
            <person name="Robinson-Rechavi M."/>
            <person name="Bucao C."/>
            <person name="Bouchez O."/>
            <person name="Gislard M."/>
            <person name="Lluch J."/>
            <person name="Milhes M."/>
            <person name="Lampietro C."/>
            <person name="Lopez Roques C."/>
            <person name="Donnadieu C."/>
            <person name="Braasch I."/>
            <person name="Desvignes T."/>
            <person name="Postlethwait J."/>
            <person name="Bobe J."/>
            <person name="Guiguen Y."/>
        </authorList>
    </citation>
    <scope>NUCLEOTIDE SEQUENCE</scope>
    <source>
        <strain evidence="2">M-15738</strain>
        <tissue evidence="2">Blood</tissue>
    </source>
</reference>
<dbReference type="AlphaFoldDB" id="A0AAV6GCH7"/>
<dbReference type="EMBL" id="JADWDJ010000012">
    <property type="protein sequence ID" value="KAG5272758.1"/>
    <property type="molecule type" value="Genomic_DNA"/>
</dbReference>
<protein>
    <submittedName>
        <fullName evidence="2">Uncharacterized protein</fullName>
    </submittedName>
</protein>
<keyword evidence="1" id="KW-0472">Membrane</keyword>
<dbReference type="Proteomes" id="UP000823561">
    <property type="component" value="Chromosome 12"/>
</dbReference>
<keyword evidence="3" id="KW-1185">Reference proteome</keyword>